<dbReference type="OrthoDB" id="2560628at2759"/>
<sequence length="188" mass="19615">MFICCTLRVVGGALAKSESSASSIISNVGLSPLILAASGILIEGRDLKISQKSFLLVLLFYVLVAAGIGLLTSGGSALQRTNVNSKDLVLVEAGIGIMTLAWVLSLWLGGVYSCARGGRQADRKALRAGTVDRHLNTATGSIVILSLLPELISAVAFIAAGFMAINASRDVKSRVVAHKRAYALSTED</sequence>
<dbReference type="AlphaFoldDB" id="A0A0L0N3H5"/>
<organism evidence="2 3">
    <name type="scientific">Tolypocladium ophioglossoides (strain CBS 100239)</name>
    <name type="common">Snaketongue truffleclub</name>
    <name type="synonym">Elaphocordyceps ophioglossoides</name>
    <dbReference type="NCBI Taxonomy" id="1163406"/>
    <lineage>
        <taxon>Eukaryota</taxon>
        <taxon>Fungi</taxon>
        <taxon>Dikarya</taxon>
        <taxon>Ascomycota</taxon>
        <taxon>Pezizomycotina</taxon>
        <taxon>Sordariomycetes</taxon>
        <taxon>Hypocreomycetidae</taxon>
        <taxon>Hypocreales</taxon>
        <taxon>Ophiocordycipitaceae</taxon>
        <taxon>Tolypocladium</taxon>
    </lineage>
</organism>
<dbReference type="PANTHER" id="PTHR42109">
    <property type="entry name" value="UNPLACED GENOMIC SCAFFOLD UM_SCAF_CONTIG_1.265, WHOLE GENOME SHOTGUN SEQUENCE"/>
    <property type="match status" value="1"/>
</dbReference>
<keyword evidence="3" id="KW-1185">Reference proteome</keyword>
<evidence type="ECO:0000313" key="2">
    <source>
        <dbReference type="EMBL" id="KND88683.1"/>
    </source>
</evidence>
<dbReference type="Proteomes" id="UP000036947">
    <property type="component" value="Unassembled WGS sequence"/>
</dbReference>
<feature type="transmembrane region" description="Helical" evidence="1">
    <location>
        <begin position="25"/>
        <end position="42"/>
    </location>
</feature>
<gene>
    <name evidence="2" type="ORF">TOPH_06713</name>
</gene>
<evidence type="ECO:0000256" key="1">
    <source>
        <dbReference type="SAM" id="Phobius"/>
    </source>
</evidence>
<feature type="transmembrane region" description="Helical" evidence="1">
    <location>
        <begin position="93"/>
        <end position="115"/>
    </location>
</feature>
<keyword evidence="1" id="KW-0472">Membrane</keyword>
<name>A0A0L0N3H5_TOLOC</name>
<comment type="caution">
    <text evidence="2">The sequence shown here is derived from an EMBL/GenBank/DDBJ whole genome shotgun (WGS) entry which is preliminary data.</text>
</comment>
<keyword evidence="1" id="KW-1133">Transmembrane helix</keyword>
<reference evidence="2 3" key="1">
    <citation type="journal article" date="2015" name="BMC Genomics">
        <title>The genome of the truffle-parasite Tolypocladium ophioglossoides and the evolution of antifungal peptaibiotics.</title>
        <authorList>
            <person name="Quandt C.A."/>
            <person name="Bushley K.E."/>
            <person name="Spatafora J.W."/>
        </authorList>
    </citation>
    <scope>NUCLEOTIDE SEQUENCE [LARGE SCALE GENOMIC DNA]</scope>
    <source>
        <strain evidence="2 3">CBS 100239</strain>
    </source>
</reference>
<protein>
    <submittedName>
        <fullName evidence="2">Uncharacterized protein</fullName>
    </submittedName>
</protein>
<proteinExistence type="predicted"/>
<accession>A0A0L0N3H5</accession>
<feature type="transmembrane region" description="Helical" evidence="1">
    <location>
        <begin position="135"/>
        <end position="165"/>
    </location>
</feature>
<feature type="transmembrane region" description="Helical" evidence="1">
    <location>
        <begin position="54"/>
        <end position="73"/>
    </location>
</feature>
<dbReference type="EMBL" id="LFRF01000024">
    <property type="protein sequence ID" value="KND88683.1"/>
    <property type="molecule type" value="Genomic_DNA"/>
</dbReference>
<evidence type="ECO:0000313" key="3">
    <source>
        <dbReference type="Proteomes" id="UP000036947"/>
    </source>
</evidence>
<keyword evidence="1" id="KW-0812">Transmembrane</keyword>
<dbReference type="PANTHER" id="PTHR42109:SF3">
    <property type="entry name" value="INTEGRAL MEMBRANE PROTEIN (AFU_ORTHOLOGUE AFUA_5G00100)"/>
    <property type="match status" value="1"/>
</dbReference>